<evidence type="ECO:0000256" key="11">
    <source>
        <dbReference type="ARBA" id="ARBA00023004"/>
    </source>
</evidence>
<evidence type="ECO:0000256" key="15">
    <source>
        <dbReference type="ARBA" id="ARBA00030800"/>
    </source>
</evidence>
<comment type="function">
    <text evidence="14">Member of the two-component regulatory system NreB/NreC involved in the control of dissimilatory nitrate/nitrite reduction in response to oxygen. NreB functions as a direct oxygen sensor histidine kinase which is autophosphorylated, in the absence of oxygen, probably at the conserved histidine residue, and transfers its phosphate group probably to a conserved aspartate residue of NreC. NreB/NreC activates the expression of the nitrate (narGHJI) and nitrite (nir) reductase operons, as well as the putative nitrate transporter gene narT.</text>
</comment>
<dbReference type="EMBL" id="WWCU01000007">
    <property type="protein sequence ID" value="MYN07485.1"/>
    <property type="molecule type" value="Genomic_DNA"/>
</dbReference>
<keyword evidence="8" id="KW-0808">Transferase</keyword>
<dbReference type="EC" id="2.7.13.3" evidence="4"/>
<keyword evidence="7" id="KW-0963">Cytoplasm</keyword>
<feature type="coiled-coil region" evidence="16">
    <location>
        <begin position="193"/>
        <end position="220"/>
    </location>
</feature>
<evidence type="ECO:0000256" key="13">
    <source>
        <dbReference type="ARBA" id="ARBA00023014"/>
    </source>
</evidence>
<dbReference type="InterPro" id="IPR003594">
    <property type="entry name" value="HATPase_dom"/>
</dbReference>
<dbReference type="AlphaFoldDB" id="A0A7X4HA93"/>
<evidence type="ECO:0000256" key="12">
    <source>
        <dbReference type="ARBA" id="ARBA00023012"/>
    </source>
</evidence>
<dbReference type="InterPro" id="IPR005467">
    <property type="entry name" value="His_kinase_dom"/>
</dbReference>
<dbReference type="InterPro" id="IPR011712">
    <property type="entry name" value="Sig_transdc_His_kin_sub3_dim/P"/>
</dbReference>
<keyword evidence="9" id="KW-0479">Metal-binding</keyword>
<dbReference type="InterPro" id="IPR050482">
    <property type="entry name" value="Sensor_HK_TwoCompSys"/>
</dbReference>
<dbReference type="SUPFAM" id="SSF55874">
    <property type="entry name" value="ATPase domain of HSP90 chaperone/DNA topoisomerase II/histidine kinase"/>
    <property type="match status" value="1"/>
</dbReference>
<gene>
    <name evidence="19" type="ORF">GTP77_09030</name>
</gene>
<keyword evidence="13" id="KW-0411">Iron-sulfur</keyword>
<dbReference type="SMART" id="SM00387">
    <property type="entry name" value="HATPase_c"/>
    <property type="match status" value="1"/>
</dbReference>
<feature type="domain" description="Histidine kinase" evidence="18">
    <location>
        <begin position="339"/>
        <end position="427"/>
    </location>
</feature>
<dbReference type="RefSeq" id="WP_161071838.1">
    <property type="nucleotide sequence ID" value="NZ_WWCU01000007.1"/>
</dbReference>
<dbReference type="GO" id="GO:0000155">
    <property type="term" value="F:phosphorelay sensor kinase activity"/>
    <property type="evidence" value="ECO:0007669"/>
    <property type="project" value="InterPro"/>
</dbReference>
<dbReference type="PANTHER" id="PTHR24421">
    <property type="entry name" value="NITRATE/NITRITE SENSOR PROTEIN NARX-RELATED"/>
    <property type="match status" value="1"/>
</dbReference>
<dbReference type="Proteomes" id="UP000450676">
    <property type="component" value="Unassembled WGS sequence"/>
</dbReference>
<keyword evidence="11" id="KW-0408">Iron</keyword>
<evidence type="ECO:0000256" key="4">
    <source>
        <dbReference type="ARBA" id="ARBA00012438"/>
    </source>
</evidence>
<dbReference type="GO" id="GO:0016020">
    <property type="term" value="C:membrane"/>
    <property type="evidence" value="ECO:0007669"/>
    <property type="project" value="InterPro"/>
</dbReference>
<proteinExistence type="predicted"/>
<name>A0A7X4HA93_9BURK</name>
<dbReference type="CDD" id="cd16917">
    <property type="entry name" value="HATPase_UhpB-NarQ-NarX-like"/>
    <property type="match status" value="1"/>
</dbReference>
<dbReference type="GO" id="GO:0051539">
    <property type="term" value="F:4 iron, 4 sulfur cluster binding"/>
    <property type="evidence" value="ECO:0007669"/>
    <property type="project" value="UniProtKB-KW"/>
</dbReference>
<comment type="caution">
    <text evidence="19">The sequence shown here is derived from an EMBL/GenBank/DDBJ whole genome shotgun (WGS) entry which is preliminary data.</text>
</comment>
<evidence type="ECO:0000256" key="2">
    <source>
        <dbReference type="ARBA" id="ARBA00001966"/>
    </source>
</evidence>
<evidence type="ECO:0000256" key="1">
    <source>
        <dbReference type="ARBA" id="ARBA00000085"/>
    </source>
</evidence>
<evidence type="ECO:0000256" key="9">
    <source>
        <dbReference type="ARBA" id="ARBA00022723"/>
    </source>
</evidence>
<evidence type="ECO:0000256" key="3">
    <source>
        <dbReference type="ARBA" id="ARBA00004496"/>
    </source>
</evidence>
<sequence>MALAFWRGWSVRARLLSIIIVPVAYMFVTFVAYAWQSRLTEVREELAERGPLVAKVVADSSEYSISLGKLDELRSSVSRMMQSDSSIHKVELFDKARKPLLQVASRSGGQPEPNYYETPILRRLVWMNMQSLAPGPEGMTVETVGHVRVTMSSTAMLRKQTGRFCFALLVASLGLLVCALLAWHLAKQFSHSLNASIRALREADAEKRRLIRKVNSAVEEERKSIALEIHDELNATLIAVRLESQRVVDLSRKLEQGPEAQEIAARAQGVIQLALGLYNSGRALVRRLRPEVLEMLGLQGALEEMVRHYDRAGAGCRFEFQAEGDFSKLDSAVAISAYRTVQEALSNVVKHARATRVTVSLRQAAGPQGSTLLIEVADNGKGYDPAQASPGIGIIGMRERADAFGGSLAIATGHQGTTIAIRLPLGM</sequence>
<dbReference type="Pfam" id="PF07730">
    <property type="entry name" value="HisKA_3"/>
    <property type="match status" value="1"/>
</dbReference>
<keyword evidence="10 19" id="KW-0418">Kinase</keyword>
<organism evidence="19 20">
    <name type="scientific">Pseudoduganella aquatica</name>
    <dbReference type="NCBI Taxonomy" id="2660641"/>
    <lineage>
        <taxon>Bacteria</taxon>
        <taxon>Pseudomonadati</taxon>
        <taxon>Pseudomonadota</taxon>
        <taxon>Betaproteobacteria</taxon>
        <taxon>Burkholderiales</taxon>
        <taxon>Oxalobacteraceae</taxon>
        <taxon>Telluria group</taxon>
        <taxon>Pseudoduganella</taxon>
    </lineage>
</organism>
<comment type="cofactor">
    <cofactor evidence="2">
        <name>[4Fe-4S] cluster</name>
        <dbReference type="ChEBI" id="CHEBI:49883"/>
    </cofactor>
</comment>
<keyword evidence="17" id="KW-1133">Transmembrane helix</keyword>
<evidence type="ECO:0000256" key="6">
    <source>
        <dbReference type="ARBA" id="ARBA00022485"/>
    </source>
</evidence>
<comment type="catalytic activity">
    <reaction evidence="1">
        <text>ATP + protein L-histidine = ADP + protein N-phospho-L-histidine.</text>
        <dbReference type="EC" id="2.7.13.3"/>
    </reaction>
</comment>
<evidence type="ECO:0000256" key="8">
    <source>
        <dbReference type="ARBA" id="ARBA00022679"/>
    </source>
</evidence>
<comment type="subcellular location">
    <subcellularLocation>
        <location evidence="3">Cytoplasm</location>
    </subcellularLocation>
</comment>
<dbReference type="InterPro" id="IPR004358">
    <property type="entry name" value="Sig_transdc_His_kin-like_C"/>
</dbReference>
<keyword evidence="17" id="KW-0812">Transmembrane</keyword>
<evidence type="ECO:0000256" key="5">
    <source>
        <dbReference type="ARBA" id="ARBA00017322"/>
    </source>
</evidence>
<evidence type="ECO:0000313" key="20">
    <source>
        <dbReference type="Proteomes" id="UP000450676"/>
    </source>
</evidence>
<evidence type="ECO:0000256" key="17">
    <source>
        <dbReference type="SAM" id="Phobius"/>
    </source>
</evidence>
<feature type="transmembrane region" description="Helical" evidence="17">
    <location>
        <begin position="164"/>
        <end position="186"/>
    </location>
</feature>
<dbReference type="Gene3D" id="3.30.565.10">
    <property type="entry name" value="Histidine kinase-like ATPase, C-terminal domain"/>
    <property type="match status" value="1"/>
</dbReference>
<dbReference type="Gene3D" id="1.20.5.1930">
    <property type="match status" value="1"/>
</dbReference>
<evidence type="ECO:0000256" key="16">
    <source>
        <dbReference type="SAM" id="Coils"/>
    </source>
</evidence>
<accession>A0A7X4HA93</accession>
<dbReference type="PANTHER" id="PTHR24421:SF58">
    <property type="entry name" value="SIGNAL TRANSDUCTION HISTIDINE-PROTEIN KINASE_PHOSPHATASE UHPB"/>
    <property type="match status" value="1"/>
</dbReference>
<evidence type="ECO:0000256" key="14">
    <source>
        <dbReference type="ARBA" id="ARBA00024827"/>
    </source>
</evidence>
<reference evidence="19 20" key="1">
    <citation type="submission" date="2019-12" db="EMBL/GenBank/DDBJ databases">
        <title>Novel species isolated from a subtropical stream in China.</title>
        <authorList>
            <person name="Lu H."/>
        </authorList>
    </citation>
    <scope>NUCLEOTIDE SEQUENCE [LARGE SCALE GENOMIC DNA]</scope>
    <source>
        <strain evidence="19 20">FT127W</strain>
    </source>
</reference>
<dbReference type="InterPro" id="IPR036890">
    <property type="entry name" value="HATPase_C_sf"/>
</dbReference>
<evidence type="ECO:0000256" key="10">
    <source>
        <dbReference type="ARBA" id="ARBA00022777"/>
    </source>
</evidence>
<keyword evidence="20" id="KW-1185">Reference proteome</keyword>
<dbReference type="PROSITE" id="PS50109">
    <property type="entry name" value="HIS_KIN"/>
    <property type="match status" value="1"/>
</dbReference>
<dbReference type="GO" id="GO:0046872">
    <property type="term" value="F:metal ion binding"/>
    <property type="evidence" value="ECO:0007669"/>
    <property type="project" value="UniProtKB-KW"/>
</dbReference>
<keyword evidence="12" id="KW-0902">Two-component regulatory system</keyword>
<evidence type="ECO:0000313" key="19">
    <source>
        <dbReference type="EMBL" id="MYN07485.1"/>
    </source>
</evidence>
<dbReference type="PRINTS" id="PR00344">
    <property type="entry name" value="BCTRLSENSOR"/>
</dbReference>
<dbReference type="Pfam" id="PF02518">
    <property type="entry name" value="HATPase_c"/>
    <property type="match status" value="1"/>
</dbReference>
<keyword evidence="16" id="KW-0175">Coiled coil</keyword>
<evidence type="ECO:0000259" key="18">
    <source>
        <dbReference type="PROSITE" id="PS50109"/>
    </source>
</evidence>
<protein>
    <recommendedName>
        <fullName evidence="5">Oxygen sensor histidine kinase NreB</fullName>
        <ecNumber evidence="4">2.7.13.3</ecNumber>
    </recommendedName>
    <alternativeName>
        <fullName evidence="15">Nitrogen regulation protein B</fullName>
    </alternativeName>
</protein>
<dbReference type="GO" id="GO:0005737">
    <property type="term" value="C:cytoplasm"/>
    <property type="evidence" value="ECO:0007669"/>
    <property type="project" value="UniProtKB-SubCell"/>
</dbReference>
<keyword evidence="6" id="KW-0004">4Fe-4S</keyword>
<dbReference type="GO" id="GO:0046983">
    <property type="term" value="F:protein dimerization activity"/>
    <property type="evidence" value="ECO:0007669"/>
    <property type="project" value="InterPro"/>
</dbReference>
<feature type="transmembrane region" description="Helical" evidence="17">
    <location>
        <begin position="15"/>
        <end position="35"/>
    </location>
</feature>
<evidence type="ECO:0000256" key="7">
    <source>
        <dbReference type="ARBA" id="ARBA00022490"/>
    </source>
</evidence>
<keyword evidence="17" id="KW-0472">Membrane</keyword>